<evidence type="ECO:0000313" key="1">
    <source>
        <dbReference type="EMBL" id="SVD91306.1"/>
    </source>
</evidence>
<protein>
    <submittedName>
        <fullName evidence="1">Uncharacterized protein</fullName>
    </submittedName>
</protein>
<dbReference type="AlphaFoldDB" id="A0A382Z729"/>
<organism evidence="1">
    <name type="scientific">marine metagenome</name>
    <dbReference type="NCBI Taxonomy" id="408172"/>
    <lineage>
        <taxon>unclassified sequences</taxon>
        <taxon>metagenomes</taxon>
        <taxon>ecological metagenomes</taxon>
    </lineage>
</organism>
<sequence>HVEEIPAGFTHGLLMADGYVVASGRLEVVLTETNLARCFGVEVRLVQTQGRWSAHVDGGTR</sequence>
<gene>
    <name evidence="1" type="ORF">METZ01_LOCUS444160</name>
</gene>
<accession>A0A382Z729</accession>
<name>A0A382Z729_9ZZZZ</name>
<reference evidence="1" key="1">
    <citation type="submission" date="2018-05" db="EMBL/GenBank/DDBJ databases">
        <authorList>
            <person name="Lanie J.A."/>
            <person name="Ng W.-L."/>
            <person name="Kazmierczak K.M."/>
            <person name="Andrzejewski T.M."/>
            <person name="Davidsen T.M."/>
            <person name="Wayne K.J."/>
            <person name="Tettelin H."/>
            <person name="Glass J.I."/>
            <person name="Rusch D."/>
            <person name="Podicherti R."/>
            <person name="Tsui H.-C.T."/>
            <person name="Winkler M.E."/>
        </authorList>
    </citation>
    <scope>NUCLEOTIDE SEQUENCE</scope>
</reference>
<dbReference type="EMBL" id="UINC01181559">
    <property type="protein sequence ID" value="SVD91306.1"/>
    <property type="molecule type" value="Genomic_DNA"/>
</dbReference>
<feature type="non-terminal residue" evidence="1">
    <location>
        <position position="1"/>
    </location>
</feature>
<proteinExistence type="predicted"/>